<dbReference type="AlphaFoldDB" id="A0A0Q2RJH7"/>
<protein>
    <submittedName>
        <fullName evidence="2">Uncharacterized protein</fullName>
    </submittedName>
</protein>
<dbReference type="RefSeq" id="WP_055581425.1">
    <property type="nucleotide sequence ID" value="NZ_LKTM01000372.1"/>
</dbReference>
<evidence type="ECO:0000313" key="3">
    <source>
        <dbReference type="Proteomes" id="UP000051677"/>
    </source>
</evidence>
<reference evidence="2 3" key="1">
    <citation type="submission" date="2015-10" db="EMBL/GenBank/DDBJ databases">
        <title>Mycobacterium gordonae draft genome assembly.</title>
        <authorList>
            <person name="Ustinova V."/>
            <person name="Smirnova T."/>
            <person name="Blagodatskikh K."/>
            <person name="Varlamov D."/>
            <person name="Larionova E."/>
            <person name="Chernousova L."/>
        </authorList>
    </citation>
    <scope>NUCLEOTIDE SEQUENCE [LARGE SCALE GENOMIC DNA]</scope>
    <source>
        <strain evidence="2 3">CTRI 14-8773</strain>
    </source>
</reference>
<organism evidence="2 3">
    <name type="scientific">Mycobacterium gordonae</name>
    <dbReference type="NCBI Taxonomy" id="1778"/>
    <lineage>
        <taxon>Bacteria</taxon>
        <taxon>Bacillati</taxon>
        <taxon>Actinomycetota</taxon>
        <taxon>Actinomycetes</taxon>
        <taxon>Mycobacteriales</taxon>
        <taxon>Mycobacteriaceae</taxon>
        <taxon>Mycobacterium</taxon>
    </lineage>
</organism>
<name>A0A0Q2RJH7_MYCGO</name>
<gene>
    <name evidence="2" type="ORF">AO501_25170</name>
</gene>
<feature type="compositionally biased region" description="Basic and acidic residues" evidence="1">
    <location>
        <begin position="38"/>
        <end position="56"/>
    </location>
</feature>
<proteinExistence type="predicted"/>
<dbReference type="Proteomes" id="UP000051677">
    <property type="component" value="Unassembled WGS sequence"/>
</dbReference>
<feature type="region of interest" description="Disordered" evidence="1">
    <location>
        <begin position="38"/>
        <end position="57"/>
    </location>
</feature>
<accession>A0A0Q2RJH7</accession>
<evidence type="ECO:0000313" key="2">
    <source>
        <dbReference type="EMBL" id="KQH75571.1"/>
    </source>
</evidence>
<dbReference type="OrthoDB" id="4753404at2"/>
<evidence type="ECO:0000256" key="1">
    <source>
        <dbReference type="SAM" id="MobiDB-lite"/>
    </source>
</evidence>
<comment type="caution">
    <text evidence="2">The sequence shown here is derived from an EMBL/GenBank/DDBJ whole genome shotgun (WGS) entry which is preliminary data.</text>
</comment>
<sequence length="104" mass="11365">MPDFDPDDYDSPAAYAIATAHAAVADVARPEFDWAIGGEDREDGRTETEYAVEPRRGGHACAGDSELAGPIEDLADFADGARIIVREIHYGPWRYVTPEEIENA</sequence>
<dbReference type="EMBL" id="LKTM01000372">
    <property type="protein sequence ID" value="KQH75571.1"/>
    <property type="molecule type" value="Genomic_DNA"/>
</dbReference>